<keyword evidence="5" id="KW-0653">Protein transport</keyword>
<evidence type="ECO:0000256" key="4">
    <source>
        <dbReference type="ARBA" id="ARBA00022737"/>
    </source>
</evidence>
<dbReference type="PANTHER" id="PTHR10527">
    <property type="entry name" value="IMPORTIN BETA"/>
    <property type="match status" value="1"/>
</dbReference>
<evidence type="ECO:0000256" key="1">
    <source>
        <dbReference type="ARBA" id="ARBA00004496"/>
    </source>
</evidence>
<dbReference type="InterPro" id="IPR016024">
    <property type="entry name" value="ARM-type_fold"/>
</dbReference>
<organism evidence="6 7">
    <name type="scientific">Aduncisulcus paluster</name>
    <dbReference type="NCBI Taxonomy" id="2918883"/>
    <lineage>
        <taxon>Eukaryota</taxon>
        <taxon>Metamonada</taxon>
        <taxon>Carpediemonas-like organisms</taxon>
        <taxon>Aduncisulcus</taxon>
    </lineage>
</organism>
<keyword evidence="7" id="KW-1185">Reference proteome</keyword>
<reference evidence="6" key="1">
    <citation type="submission" date="2022-03" db="EMBL/GenBank/DDBJ databases">
        <title>Draft genome sequence of Aduncisulcus paluster, a free-living microaerophilic Fornicata.</title>
        <authorList>
            <person name="Yuyama I."/>
            <person name="Kume K."/>
            <person name="Tamura T."/>
            <person name="Inagaki Y."/>
            <person name="Hashimoto T."/>
        </authorList>
    </citation>
    <scope>NUCLEOTIDE SEQUENCE</scope>
    <source>
        <strain evidence="6">NY0171</strain>
    </source>
</reference>
<sequence length="1274" mass="141603">MDVPTILKVLNSPQDKRHSKMMAYHSKMLKENPMDALKMYFIGLELPQLNLRDLSCILFRRFMIGNHGSFLQDGSHPEIEDEIKRRLIDQVEKEPVPEVKKSIAGIISGVLMHKYSGVIKSKTKGWHEIIEKVLAWFDQADNRRAAIEIIESSVGTLIGQLESQRDKEKAIEMLFKTISRNLESETKPKAIARLTRCLLKVSTESVDEEKYGSVLKIAFNSLIRLFRSGELAKNLTPGETIIRCFVTTIMHHSSFVKPHLAFLHANLKDIAANTEIPTSLRVYALECEVVMCEQLPSAVRKAVPDIARDIIPLVSIFLGTEVRDDIDEWSRAVSKEDYSESTALCSAEDVADRLSQVLGATIVAPILLETCKLSVKSENWKYRTVAPELLSLCVEGIGRGESATVELVTELLSPIMHLHKDPHPRVRWCFAACMKRCVSDLSPVFCDTFADDVVALLVSMTKNDPCDRVKAAACSALVALVDEAGVDVAIPYMDSFIDAVVSNLRIDRLDTRSYGVHLLGKVAEYAEELITPHYHEFIDQLIVMLQKVTDDAIKLEGKEKHNNSRFRARLVSCVATLIGAVDKETVKGEHAQKVLDLFITSLKLMIDCGEDTVGESVMEGLSTLVKVFKGDLVPVVPRMMPILIKVALKDDEMKCEATPITQKVVETDDDNPDNVVTLGNFNYDFDSNAAEERAAALDVLSTLLEFAPRACVSDLKDIVKAGLGGMDSLLSDDAKQSAATILGRCVILAQRMFLRGEIDNSDLTELVSNVLKKIMHEIQAEEEVEVVCAYLHALCDVVYGIADNKEIVSHFQKNPEIMLEILVKPLKSMIAYIPQIVECALSYSTSSDDISSAIAHDTKEFFEEMSEAVQKTIAKEMKTGRLNLESTDGGVPAVVLKGLSHHDREELIDAVTLLQQRGEIVEQVLNAFSILFYYLFYTFGTPYLDVFHKEMSKTLELWSKGPLSPYEVLPTELATFVSLCIDILCIAGPNDKGTARKTNEFVEMGAVSFLDKELLPPLPDGSSGATAPLHATLAPVVKLTDSPTIINAFAEALFDGSIRLIETFPNNVDDLLNPVFGLSVLCERFPFIFEQKTSIMERVVFPLIKNTLQHKKQYIEPLRCKLTDNCTMLLLRLVLNVPALLPMCERFLGLNREGILVECVKRLPETRGDSVEANVLTSLVIDLVVKPALEGREVSEELIVNAVWGCASLAISKVRADVKGDIEIDEVLKDQVAKQVVEMCKEINAKNSGIWKKVEGKLGSEGMTKLQKAFKKFL</sequence>
<evidence type="ECO:0000256" key="2">
    <source>
        <dbReference type="ARBA" id="ARBA00022448"/>
    </source>
</evidence>
<dbReference type="SUPFAM" id="SSF48371">
    <property type="entry name" value="ARM repeat"/>
    <property type="match status" value="1"/>
</dbReference>
<comment type="caution">
    <text evidence="6">The sequence shown here is derived from an EMBL/GenBank/DDBJ whole genome shotgun (WGS) entry which is preliminary data.</text>
</comment>
<evidence type="ECO:0000256" key="3">
    <source>
        <dbReference type="ARBA" id="ARBA00022490"/>
    </source>
</evidence>
<dbReference type="EMBL" id="BQXS01010918">
    <property type="protein sequence ID" value="GKT35075.1"/>
    <property type="molecule type" value="Genomic_DNA"/>
</dbReference>
<evidence type="ECO:0000313" key="7">
    <source>
        <dbReference type="Proteomes" id="UP001057375"/>
    </source>
</evidence>
<keyword evidence="2" id="KW-0813">Transport</keyword>
<name>A0ABQ5KRG8_9EUKA</name>
<gene>
    <name evidence="6" type="ORF">ADUPG1_008307</name>
</gene>
<dbReference type="InterPro" id="IPR041653">
    <property type="entry name" value="Importin_rep_4"/>
</dbReference>
<comment type="subcellular location">
    <subcellularLocation>
        <location evidence="1">Cytoplasm</location>
    </subcellularLocation>
</comment>
<accession>A0ABQ5KRG8</accession>
<dbReference type="Proteomes" id="UP001057375">
    <property type="component" value="Unassembled WGS sequence"/>
</dbReference>
<proteinExistence type="predicted"/>
<dbReference type="InterPro" id="IPR040122">
    <property type="entry name" value="Importin_beta"/>
</dbReference>
<dbReference type="InterPro" id="IPR011989">
    <property type="entry name" value="ARM-like"/>
</dbReference>
<keyword evidence="3" id="KW-0963">Cytoplasm</keyword>
<evidence type="ECO:0000256" key="5">
    <source>
        <dbReference type="ARBA" id="ARBA00022927"/>
    </source>
</evidence>
<keyword evidence="4" id="KW-0677">Repeat</keyword>
<dbReference type="Gene3D" id="1.25.10.10">
    <property type="entry name" value="Leucine-rich Repeat Variant"/>
    <property type="match status" value="1"/>
</dbReference>
<evidence type="ECO:0000313" key="6">
    <source>
        <dbReference type="EMBL" id="GKT35075.1"/>
    </source>
</evidence>
<protein>
    <submittedName>
        <fullName evidence="6">Importin beta family like protein</fullName>
    </submittedName>
</protein>
<dbReference type="Pfam" id="PF18808">
    <property type="entry name" value="Importin_rep_4"/>
    <property type="match status" value="1"/>
</dbReference>